<dbReference type="FunFam" id="3.40.640.10:FF:000030">
    <property type="entry name" value="Low-specificity L-threonine aldolase"/>
    <property type="match status" value="1"/>
</dbReference>
<dbReference type="AlphaFoldDB" id="A0A160TXN3"/>
<dbReference type="InterPro" id="IPR001597">
    <property type="entry name" value="ArAA_b-elim_lyase/Thr_aldolase"/>
</dbReference>
<dbReference type="GO" id="GO:0008732">
    <property type="term" value="F:L-allo-threonine aldolase activity"/>
    <property type="evidence" value="ECO:0007669"/>
    <property type="project" value="TreeGrafter"/>
</dbReference>
<name>A0A160TXN3_9ZZZZ</name>
<comment type="similarity">
    <text evidence="2">Belongs to the threonine aldolase family.</text>
</comment>
<evidence type="ECO:0000259" key="5">
    <source>
        <dbReference type="Pfam" id="PF01212"/>
    </source>
</evidence>
<dbReference type="InterPro" id="IPR015424">
    <property type="entry name" value="PyrdxlP-dep_Trfase"/>
</dbReference>
<comment type="cofactor">
    <cofactor evidence="1">
        <name>pyridoxal 5'-phosphate</name>
        <dbReference type="ChEBI" id="CHEBI:597326"/>
    </cofactor>
</comment>
<dbReference type="InterPro" id="IPR015421">
    <property type="entry name" value="PyrdxlP-dep_Trfase_major"/>
</dbReference>
<dbReference type="Pfam" id="PF01212">
    <property type="entry name" value="Beta_elim_lyase"/>
    <property type="match status" value="1"/>
</dbReference>
<gene>
    <name evidence="6" type="ORF">MGWOODY_XGa1814</name>
</gene>
<evidence type="ECO:0000313" key="6">
    <source>
        <dbReference type="EMBL" id="CUS54824.1"/>
    </source>
</evidence>
<dbReference type="PANTHER" id="PTHR48097">
    <property type="entry name" value="L-THREONINE ALDOLASE-RELATED"/>
    <property type="match status" value="1"/>
</dbReference>
<accession>A0A160TXN3</accession>
<evidence type="ECO:0000256" key="3">
    <source>
        <dbReference type="ARBA" id="ARBA00022898"/>
    </source>
</evidence>
<dbReference type="PIRSF" id="PIRSF017617">
    <property type="entry name" value="Thr_aldolase"/>
    <property type="match status" value="1"/>
</dbReference>
<dbReference type="InterPro" id="IPR015422">
    <property type="entry name" value="PyrdxlP-dep_Trfase_small"/>
</dbReference>
<dbReference type="NCBIfam" id="NF041359">
    <property type="entry name" value="GntG_guanitoxin"/>
    <property type="match status" value="1"/>
</dbReference>
<evidence type="ECO:0000256" key="2">
    <source>
        <dbReference type="ARBA" id="ARBA00006966"/>
    </source>
</evidence>
<dbReference type="SUPFAM" id="SSF53383">
    <property type="entry name" value="PLP-dependent transferases"/>
    <property type="match status" value="1"/>
</dbReference>
<keyword evidence="3" id="KW-0663">Pyridoxal phosphate</keyword>
<protein>
    <submittedName>
        <fullName evidence="6">Low-specificity L-threonine aldolase</fullName>
        <ecNumber evidence="6">4.1.2.48</ecNumber>
    </submittedName>
</protein>
<dbReference type="EMBL" id="CZRL01000106">
    <property type="protein sequence ID" value="CUS54824.1"/>
    <property type="molecule type" value="Genomic_DNA"/>
</dbReference>
<feature type="domain" description="Aromatic amino acid beta-eliminating lyase/threonine aldolase" evidence="5">
    <location>
        <begin position="8"/>
        <end position="290"/>
    </location>
</feature>
<dbReference type="EC" id="4.1.2.48" evidence="6"/>
<dbReference type="GO" id="GO:0006545">
    <property type="term" value="P:glycine biosynthetic process"/>
    <property type="evidence" value="ECO:0007669"/>
    <property type="project" value="TreeGrafter"/>
</dbReference>
<dbReference type="GO" id="GO:0005829">
    <property type="term" value="C:cytosol"/>
    <property type="evidence" value="ECO:0007669"/>
    <property type="project" value="TreeGrafter"/>
</dbReference>
<dbReference type="InterPro" id="IPR023603">
    <property type="entry name" value="Low_specificity_L-TA-like"/>
</dbReference>
<organism evidence="6">
    <name type="scientific">hydrothermal vent metagenome</name>
    <dbReference type="NCBI Taxonomy" id="652676"/>
    <lineage>
        <taxon>unclassified sequences</taxon>
        <taxon>metagenomes</taxon>
        <taxon>ecological metagenomes</taxon>
    </lineage>
</organism>
<sequence>MKAVRINLYSDTQSQPTPAMREAMASAEVGDEQHRLDPSVNKLCHEVTELLGKEDALFLPSGTMCNQISLAVHCGAGDEIIADQSAHIINYEAGGPAVLSRSLVRALDGDCGVFDGEDVQKAIRPNSYHAPRSRLVVVEQTSNRGGGAIWPLSTLQGVATVAREHGLSLHMDGARLMNAVVASGVSATDFAATVDSLWLDLSKGLGCPVGAVLAGTHEFIDEAWRWKHRVGGAMRQAGIIAAAGSWALANHVERLAEDHNNARQFAKRVSEIPGVHLVNEDVQTNLIFFDVSGSQLPAQDISARLREQGVWIGAIDNERMRAVTHLDVSRDDVNEAADRLADVING</sequence>
<dbReference type="GO" id="GO:0006567">
    <property type="term" value="P:L-threonine catabolic process"/>
    <property type="evidence" value="ECO:0007669"/>
    <property type="project" value="TreeGrafter"/>
</dbReference>
<dbReference type="Gene3D" id="3.90.1150.10">
    <property type="entry name" value="Aspartate Aminotransferase, domain 1"/>
    <property type="match status" value="1"/>
</dbReference>
<dbReference type="Gene3D" id="3.40.640.10">
    <property type="entry name" value="Type I PLP-dependent aspartate aminotransferase-like (Major domain)"/>
    <property type="match status" value="1"/>
</dbReference>
<keyword evidence="4 6" id="KW-0456">Lyase</keyword>
<reference evidence="6" key="1">
    <citation type="submission" date="2015-10" db="EMBL/GenBank/DDBJ databases">
        <authorList>
            <person name="Gilbert D.G."/>
        </authorList>
    </citation>
    <scope>NUCLEOTIDE SEQUENCE</scope>
</reference>
<dbReference type="FunFam" id="3.90.1150.10:FF:000041">
    <property type="entry name" value="Low-specificity L-threonine aldolase"/>
    <property type="match status" value="1"/>
</dbReference>
<evidence type="ECO:0000256" key="4">
    <source>
        <dbReference type="ARBA" id="ARBA00023239"/>
    </source>
</evidence>
<proteinExistence type="inferred from homology"/>
<dbReference type="PANTHER" id="PTHR48097:SF9">
    <property type="entry name" value="L-THREONINE ALDOLASE"/>
    <property type="match status" value="1"/>
</dbReference>
<evidence type="ECO:0000256" key="1">
    <source>
        <dbReference type="ARBA" id="ARBA00001933"/>
    </source>
</evidence>